<accession>A0A2U8QV23</accession>
<dbReference type="OrthoDB" id="9778545at2"/>
<dbReference type="PROSITE" id="PS52029">
    <property type="entry name" value="LD_TPASE"/>
    <property type="match status" value="1"/>
</dbReference>
<evidence type="ECO:0000256" key="2">
    <source>
        <dbReference type="ARBA" id="ARBA00005992"/>
    </source>
</evidence>
<keyword evidence="5 7" id="KW-0573">Peptidoglycan synthesis</keyword>
<dbReference type="InterPro" id="IPR036366">
    <property type="entry name" value="PGBDSf"/>
</dbReference>
<evidence type="ECO:0000256" key="6">
    <source>
        <dbReference type="ARBA" id="ARBA00023316"/>
    </source>
</evidence>
<comment type="similarity">
    <text evidence="2">Belongs to the YkuD family.</text>
</comment>
<dbReference type="InterPro" id="IPR002477">
    <property type="entry name" value="Peptidoglycan-bd-like"/>
</dbReference>
<evidence type="ECO:0000256" key="7">
    <source>
        <dbReference type="PROSITE-ProRule" id="PRU01373"/>
    </source>
</evidence>
<evidence type="ECO:0000259" key="8">
    <source>
        <dbReference type="PROSITE" id="PS52029"/>
    </source>
</evidence>
<protein>
    <submittedName>
        <fullName evidence="9">Peptidoglycan-binding protein</fullName>
    </submittedName>
</protein>
<dbReference type="Proteomes" id="UP000245429">
    <property type="component" value="Chromosome"/>
</dbReference>
<dbReference type="InterPro" id="IPR045380">
    <property type="entry name" value="LD_TPept_scaffold_dom"/>
</dbReference>
<dbReference type="PROSITE" id="PS51257">
    <property type="entry name" value="PROKAR_LIPOPROTEIN"/>
    <property type="match status" value="1"/>
</dbReference>
<dbReference type="RefSeq" id="WP_109569429.1">
    <property type="nucleotide sequence ID" value="NZ_CP029463.1"/>
</dbReference>
<dbReference type="Pfam" id="PF01471">
    <property type="entry name" value="PG_binding_1"/>
    <property type="match status" value="1"/>
</dbReference>
<evidence type="ECO:0000313" key="9">
    <source>
        <dbReference type="EMBL" id="AWM14062.1"/>
    </source>
</evidence>
<keyword evidence="3" id="KW-0808">Transferase</keyword>
<evidence type="ECO:0000256" key="5">
    <source>
        <dbReference type="ARBA" id="ARBA00022984"/>
    </source>
</evidence>
<feature type="active site" description="Nucleophile" evidence="7">
    <location>
        <position position="450"/>
    </location>
</feature>
<dbReference type="InterPro" id="IPR036365">
    <property type="entry name" value="PGBD-like_sf"/>
</dbReference>
<evidence type="ECO:0000256" key="1">
    <source>
        <dbReference type="ARBA" id="ARBA00004752"/>
    </source>
</evidence>
<dbReference type="PANTHER" id="PTHR41533">
    <property type="entry name" value="L,D-TRANSPEPTIDASE HI_1667-RELATED"/>
    <property type="match status" value="1"/>
</dbReference>
<dbReference type="InterPro" id="IPR005490">
    <property type="entry name" value="LD_TPept_cat_dom"/>
</dbReference>
<dbReference type="SUPFAM" id="SSF141523">
    <property type="entry name" value="L,D-transpeptidase catalytic domain-like"/>
    <property type="match status" value="1"/>
</dbReference>
<feature type="active site" description="Proton donor/acceptor" evidence="7">
    <location>
        <position position="431"/>
    </location>
</feature>
<dbReference type="Pfam" id="PF03734">
    <property type="entry name" value="YkuD"/>
    <property type="match status" value="1"/>
</dbReference>
<keyword evidence="6 7" id="KW-0961">Cell wall biogenesis/degradation</keyword>
<dbReference type="EMBL" id="CP029463">
    <property type="protein sequence ID" value="AWM14062.1"/>
    <property type="molecule type" value="Genomic_DNA"/>
</dbReference>
<gene>
    <name evidence="9" type="ORF">DI487_09470</name>
</gene>
<dbReference type="UniPathway" id="UPA00219"/>
<organism evidence="9 10">
    <name type="scientific">Flavobacterium sediminis</name>
    <dbReference type="NCBI Taxonomy" id="2201181"/>
    <lineage>
        <taxon>Bacteria</taxon>
        <taxon>Pseudomonadati</taxon>
        <taxon>Bacteroidota</taxon>
        <taxon>Flavobacteriia</taxon>
        <taxon>Flavobacteriales</taxon>
        <taxon>Flavobacteriaceae</taxon>
        <taxon>Flavobacterium</taxon>
    </lineage>
</organism>
<dbReference type="SUPFAM" id="SSF47090">
    <property type="entry name" value="PGBD-like"/>
    <property type="match status" value="1"/>
</dbReference>
<dbReference type="CDD" id="cd16913">
    <property type="entry name" value="YkuD_like"/>
    <property type="match status" value="1"/>
</dbReference>
<dbReference type="GO" id="GO:0009252">
    <property type="term" value="P:peptidoglycan biosynthetic process"/>
    <property type="evidence" value="ECO:0007669"/>
    <property type="project" value="UniProtKB-UniPathway"/>
</dbReference>
<feature type="domain" description="L,D-TPase catalytic" evidence="8">
    <location>
        <begin position="303"/>
        <end position="480"/>
    </location>
</feature>
<dbReference type="GO" id="GO:0016740">
    <property type="term" value="F:transferase activity"/>
    <property type="evidence" value="ECO:0007669"/>
    <property type="project" value="UniProtKB-KW"/>
</dbReference>
<dbReference type="InterPro" id="IPR052905">
    <property type="entry name" value="LD-transpeptidase_YkuD-like"/>
</dbReference>
<name>A0A2U8QV23_9FLAO</name>
<keyword evidence="4 7" id="KW-0133">Cell shape</keyword>
<dbReference type="GO" id="GO:0008360">
    <property type="term" value="P:regulation of cell shape"/>
    <property type="evidence" value="ECO:0007669"/>
    <property type="project" value="UniProtKB-UniRule"/>
</dbReference>
<comment type="pathway">
    <text evidence="1 7">Cell wall biogenesis; peptidoglycan biosynthesis.</text>
</comment>
<keyword evidence="10" id="KW-1185">Reference proteome</keyword>
<dbReference type="GO" id="GO:0071555">
    <property type="term" value="P:cell wall organization"/>
    <property type="evidence" value="ECO:0007669"/>
    <property type="project" value="UniProtKB-UniRule"/>
</dbReference>
<dbReference type="PANTHER" id="PTHR41533:SF2">
    <property type="entry name" value="BLR7131 PROTEIN"/>
    <property type="match status" value="1"/>
</dbReference>
<evidence type="ECO:0000256" key="3">
    <source>
        <dbReference type="ARBA" id="ARBA00022679"/>
    </source>
</evidence>
<dbReference type="KEGG" id="fse:DI487_09470"/>
<sequence length="530" mass="62138">MPLKNYFLYVSVFIVLSCNKNNTLATSEDDALLKDQETEEIARPIPETLLEHKSDSIRLYYHLFRNKEIWYNSINRKALLSEIENCGKDGLFSKDYEFAKLSELEKKHSELNDDESIAYDFLLTEMFEKLAHHLHGGKLNPKKIYDDWDLNPKKIALSKRLEKAIMEKQVSQLFDSLKPQHYVYSTIKKSLVLLNAFPDTDFKKIQLAKKIELNDTIDVMINIKKRLAYWNDYKPKDSIITAVYDSITYLAVKKFQNRHGLIPDGVIGNGTIKALNYSKSERREQIFANLERWKWFPDDFGSDYLIANLPEYKIYYIVNKDTISVHNIVVGKPSRKTPVLTSKLSNFVFNPTWTVPPTIIKEDLTPSASKNREYFERNRITIFNKSGEVIAPSDWNPEKAKTFRYVQTSGYNNSLGLVKFNFPNRHLVYLHDTNHRDYFSRETRALSSGCVRIEKPLDLAEMILKKEDAKKWNRTEIDSILSKKNSRIVNLNSTVNVFFLYWTNWSKSNQLYFCNDMYGYDKKLFELLRN</sequence>
<evidence type="ECO:0000256" key="4">
    <source>
        <dbReference type="ARBA" id="ARBA00022960"/>
    </source>
</evidence>
<reference evidence="9 10" key="1">
    <citation type="submission" date="2018-05" db="EMBL/GenBank/DDBJ databases">
        <title>Flavobacterium sp. MEBiC07310.</title>
        <authorList>
            <person name="Baek K."/>
        </authorList>
    </citation>
    <scope>NUCLEOTIDE SEQUENCE [LARGE SCALE GENOMIC DNA]</scope>
    <source>
        <strain evidence="9 10">MEBiC07310</strain>
    </source>
</reference>
<dbReference type="InterPro" id="IPR038063">
    <property type="entry name" value="Transpep_catalytic_dom"/>
</dbReference>
<evidence type="ECO:0000313" key="10">
    <source>
        <dbReference type="Proteomes" id="UP000245429"/>
    </source>
</evidence>
<dbReference type="Gene3D" id="2.40.440.10">
    <property type="entry name" value="L,D-transpeptidase catalytic domain-like"/>
    <property type="match status" value="1"/>
</dbReference>
<dbReference type="Pfam" id="PF20142">
    <property type="entry name" value="Scaffold"/>
    <property type="match status" value="1"/>
</dbReference>
<dbReference type="AlphaFoldDB" id="A0A2U8QV23"/>
<proteinExistence type="inferred from homology"/>
<dbReference type="GO" id="GO:0004180">
    <property type="term" value="F:carboxypeptidase activity"/>
    <property type="evidence" value="ECO:0007669"/>
    <property type="project" value="UniProtKB-ARBA"/>
</dbReference>
<dbReference type="Gene3D" id="1.10.101.10">
    <property type="entry name" value="PGBD-like superfamily/PGBD"/>
    <property type="match status" value="1"/>
</dbReference>